<keyword evidence="3" id="KW-1185">Reference proteome</keyword>
<dbReference type="Proteomes" id="UP001183388">
    <property type="component" value="Unassembled WGS sequence"/>
</dbReference>
<dbReference type="EMBL" id="JAVREN010000058">
    <property type="protein sequence ID" value="MDT0310194.1"/>
    <property type="molecule type" value="Genomic_DNA"/>
</dbReference>
<keyword evidence="1" id="KW-0472">Membrane</keyword>
<sequence>MNAVGAPRALRAAAAAEAVSLAVLLANLLTVHAGWVSSLTGPVHGTAYLATIALAWPAAAGPSAAAVRLRAFVPGVGGLLALRRLEGRSAAGARGSGESGG</sequence>
<keyword evidence="1" id="KW-0812">Transmembrane</keyword>
<protein>
    <recommendedName>
        <fullName evidence="4">DUF3817 domain-containing protein</fullName>
    </recommendedName>
</protein>
<name>A0ABU2LF48_9ACTN</name>
<feature type="transmembrane region" description="Helical" evidence="1">
    <location>
        <begin position="47"/>
        <end position="67"/>
    </location>
</feature>
<feature type="transmembrane region" description="Helical" evidence="1">
    <location>
        <begin position="12"/>
        <end position="35"/>
    </location>
</feature>
<dbReference type="RefSeq" id="WP_311633164.1">
    <property type="nucleotide sequence ID" value="NZ_JAVREN010000058.1"/>
</dbReference>
<evidence type="ECO:0008006" key="4">
    <source>
        <dbReference type="Google" id="ProtNLM"/>
    </source>
</evidence>
<evidence type="ECO:0000313" key="2">
    <source>
        <dbReference type="EMBL" id="MDT0310194.1"/>
    </source>
</evidence>
<evidence type="ECO:0000313" key="3">
    <source>
        <dbReference type="Proteomes" id="UP001183388"/>
    </source>
</evidence>
<evidence type="ECO:0000256" key="1">
    <source>
        <dbReference type="SAM" id="Phobius"/>
    </source>
</evidence>
<gene>
    <name evidence="2" type="ORF">RM780_25045</name>
</gene>
<proteinExistence type="predicted"/>
<reference evidence="3" key="1">
    <citation type="submission" date="2023-07" db="EMBL/GenBank/DDBJ databases">
        <title>30 novel species of actinomycetes from the DSMZ collection.</title>
        <authorList>
            <person name="Nouioui I."/>
        </authorList>
    </citation>
    <scope>NUCLEOTIDE SEQUENCE [LARGE SCALE GENOMIC DNA]</scope>
    <source>
        <strain evidence="3">DSM 44917</strain>
    </source>
</reference>
<organism evidence="2 3">
    <name type="scientific">Streptomyces boetiae</name>
    <dbReference type="NCBI Taxonomy" id="3075541"/>
    <lineage>
        <taxon>Bacteria</taxon>
        <taxon>Bacillati</taxon>
        <taxon>Actinomycetota</taxon>
        <taxon>Actinomycetes</taxon>
        <taxon>Kitasatosporales</taxon>
        <taxon>Streptomycetaceae</taxon>
        <taxon>Streptomyces</taxon>
    </lineage>
</organism>
<keyword evidence="1" id="KW-1133">Transmembrane helix</keyword>
<comment type="caution">
    <text evidence="2">The sequence shown here is derived from an EMBL/GenBank/DDBJ whole genome shotgun (WGS) entry which is preliminary data.</text>
</comment>
<accession>A0ABU2LF48</accession>